<organism evidence="1">
    <name type="scientific">Megaviridae environmental sample</name>
    <dbReference type="NCBI Taxonomy" id="1737588"/>
    <lineage>
        <taxon>Viruses</taxon>
        <taxon>Varidnaviria</taxon>
        <taxon>Bamfordvirae</taxon>
        <taxon>Nucleocytoviricota</taxon>
        <taxon>Megaviricetes</taxon>
        <taxon>Imitervirales</taxon>
        <taxon>Mimiviridae</taxon>
        <taxon>environmental samples</taxon>
    </lineage>
</organism>
<proteinExistence type="predicted"/>
<protein>
    <submittedName>
        <fullName evidence="1">Uncharacterized protein</fullName>
    </submittedName>
</protein>
<dbReference type="EMBL" id="MN448272">
    <property type="protein sequence ID" value="QFG73857.1"/>
    <property type="molecule type" value="Genomic_DNA"/>
</dbReference>
<name>A0A5J6VI71_9VIRU</name>
<accession>A0A5J6VI71</accession>
<evidence type="ECO:0000313" key="1">
    <source>
        <dbReference type="EMBL" id="QFG73857.1"/>
    </source>
</evidence>
<reference evidence="1" key="1">
    <citation type="journal article" date="2019" name="Philos. Trans. R. Soc. Lond., B, Biol. Sci.">
        <title>Targeted metagenomic recovery of four divergent viruses reveals shared and distinctive characteristics of giant viruses of marine eukaryotes.</title>
        <authorList>
            <person name="Needham D.M."/>
            <person name="Poirier C."/>
            <person name="Hehenberger E."/>
            <person name="Jimenez V."/>
            <person name="Swalwell J.E."/>
            <person name="Santoro A.E."/>
            <person name="Worden A.Z."/>
        </authorList>
    </citation>
    <scope>NUCLEOTIDE SEQUENCE</scope>
    <source>
        <strain evidence="1">OPacV-662</strain>
    </source>
</reference>
<sequence length="157" mass="18520">MGYTTDFYGEITINKPIDIKTREFLHGLSSTRRMKRNPKILSNILNISEKECLEKYGKDCKHYFGCTINDKSIIKYNSPPADQPGLWCDWCLGDDKKSITWNKNEKFYNYIEWMSYIVKELKSRGYTLNGKIRWAGKDYEDKGIIKVTNNIVEYIYV</sequence>